<dbReference type="Pfam" id="PF03884">
    <property type="entry name" value="YacG"/>
    <property type="match status" value="1"/>
</dbReference>
<dbReference type="AlphaFoldDB" id="A0A5D3WMS3"/>
<evidence type="ECO:0000313" key="4">
    <source>
        <dbReference type="Proteomes" id="UP000324159"/>
    </source>
</evidence>
<organism evidence="3 4">
    <name type="scientific">Geothermobacter ehrlichii</name>
    <dbReference type="NCBI Taxonomy" id="213224"/>
    <lineage>
        <taxon>Bacteria</taxon>
        <taxon>Pseudomonadati</taxon>
        <taxon>Thermodesulfobacteriota</taxon>
        <taxon>Desulfuromonadia</taxon>
        <taxon>Desulfuromonadales</taxon>
        <taxon>Geothermobacteraceae</taxon>
        <taxon>Geothermobacter</taxon>
    </lineage>
</organism>
<name>A0A5D3WMS3_9BACT</name>
<accession>A0A5D3WMS3</accession>
<dbReference type="Proteomes" id="UP000324159">
    <property type="component" value="Unassembled WGS sequence"/>
</dbReference>
<reference evidence="3 4" key="1">
    <citation type="submission" date="2019-07" db="EMBL/GenBank/DDBJ databases">
        <title>Genomic Encyclopedia of Type Strains, Phase IV (KMG-IV): sequencing the most valuable type-strain genomes for metagenomic binning, comparative biology and taxonomic classification.</title>
        <authorList>
            <person name="Goeker M."/>
        </authorList>
    </citation>
    <scope>NUCLEOTIDE SEQUENCE [LARGE SCALE GENOMIC DNA]</scope>
    <source>
        <strain evidence="3 4">SS015</strain>
    </source>
</reference>
<dbReference type="EMBL" id="VNIB01000001">
    <property type="protein sequence ID" value="TYP00303.1"/>
    <property type="molecule type" value="Genomic_DNA"/>
</dbReference>
<sequence length="63" mass="7066">MAEAKKRLMAVRCPSCGKKTSYYGNPQRPFCSERCRNLDLGAWADESYRIPGPPTLVDEETGN</sequence>
<evidence type="ECO:0000256" key="2">
    <source>
        <dbReference type="ARBA" id="ARBA00022833"/>
    </source>
</evidence>
<dbReference type="Gene3D" id="3.30.50.10">
    <property type="entry name" value="Erythroid Transcription Factor GATA-1, subunit A"/>
    <property type="match status" value="1"/>
</dbReference>
<dbReference type="SUPFAM" id="SSF57716">
    <property type="entry name" value="Glucocorticoid receptor-like (DNA-binding domain)"/>
    <property type="match status" value="1"/>
</dbReference>
<dbReference type="OrthoDB" id="9809663at2"/>
<keyword evidence="2" id="KW-0862">Zinc</keyword>
<evidence type="ECO:0000313" key="3">
    <source>
        <dbReference type="EMBL" id="TYP00303.1"/>
    </source>
</evidence>
<dbReference type="PANTHER" id="PTHR36150">
    <property type="entry name" value="DNA GYRASE INHIBITOR YACG"/>
    <property type="match status" value="1"/>
</dbReference>
<dbReference type="InterPro" id="IPR005584">
    <property type="entry name" value="DNA_gyrase_inhibitor_YacG"/>
</dbReference>
<keyword evidence="1" id="KW-0479">Metal-binding</keyword>
<dbReference type="InterPro" id="IPR013088">
    <property type="entry name" value="Znf_NHR/GATA"/>
</dbReference>
<evidence type="ECO:0000256" key="1">
    <source>
        <dbReference type="ARBA" id="ARBA00022723"/>
    </source>
</evidence>
<dbReference type="GO" id="GO:0008270">
    <property type="term" value="F:zinc ion binding"/>
    <property type="evidence" value="ECO:0007669"/>
    <property type="project" value="InterPro"/>
</dbReference>
<keyword evidence="4" id="KW-1185">Reference proteome</keyword>
<comment type="caution">
    <text evidence="3">The sequence shown here is derived from an EMBL/GenBank/DDBJ whole genome shotgun (WGS) entry which is preliminary data.</text>
</comment>
<dbReference type="PANTHER" id="PTHR36150:SF1">
    <property type="entry name" value="DNA GYRASE INHIBITOR YACG"/>
    <property type="match status" value="1"/>
</dbReference>
<protein>
    <submittedName>
        <fullName evidence="3">Uncharacterized protein</fullName>
    </submittedName>
</protein>
<gene>
    <name evidence="3" type="ORF">EDC39_101469</name>
</gene>
<dbReference type="HAMAP" id="MF_00649">
    <property type="entry name" value="DNA_gyrase_inhibitor_YacG"/>
    <property type="match status" value="1"/>
</dbReference>
<dbReference type="GO" id="GO:0006355">
    <property type="term" value="P:regulation of DNA-templated transcription"/>
    <property type="evidence" value="ECO:0007669"/>
    <property type="project" value="InterPro"/>
</dbReference>
<dbReference type="RefSeq" id="WP_148894622.1">
    <property type="nucleotide sequence ID" value="NZ_VNIB01000001.1"/>
</dbReference>
<proteinExistence type="inferred from homology"/>